<dbReference type="Proteomes" id="UP000176424">
    <property type="component" value="Unassembled WGS sequence"/>
</dbReference>
<evidence type="ECO:0000313" key="6">
    <source>
        <dbReference type="Proteomes" id="UP000176424"/>
    </source>
</evidence>
<dbReference type="InterPro" id="IPR027417">
    <property type="entry name" value="P-loop_NTPase"/>
</dbReference>
<proteinExistence type="inferred from homology"/>
<dbReference type="GO" id="GO:0005829">
    <property type="term" value="C:cytosol"/>
    <property type="evidence" value="ECO:0007669"/>
    <property type="project" value="TreeGrafter"/>
</dbReference>
<sequence>MQKIGKIIVVTGRSGSGKDSVLEKVMAHEKIVSSGIAKVVTHASRKPREGEVHGRDHYFVTHEEMMAMHKSQEFVEEPVATGTTHKATSKKELLRVLKGETLIWRIEVSRAADVAGGQFFERTFSTEIAEVLKQSTTVILIDTDQATIEGRRMKRDGDSYDINEYTKRDEQEMKLYEVCKSKSHKIIPNPDGQQEVTTKSLVDTILAI</sequence>
<evidence type="ECO:0000256" key="2">
    <source>
        <dbReference type="ARBA" id="ARBA00022679"/>
    </source>
</evidence>
<comment type="caution">
    <text evidence="5">The sequence shown here is derived from an EMBL/GenBank/DDBJ whole genome shotgun (WGS) entry which is preliminary data.</text>
</comment>
<dbReference type="AlphaFoldDB" id="A0A1F4ZUC1"/>
<dbReference type="SUPFAM" id="SSF52540">
    <property type="entry name" value="P-loop containing nucleoside triphosphate hydrolases"/>
    <property type="match status" value="1"/>
</dbReference>
<evidence type="ECO:0000256" key="3">
    <source>
        <dbReference type="ARBA" id="ARBA00022777"/>
    </source>
</evidence>
<dbReference type="PANTHER" id="PTHR23117">
    <property type="entry name" value="GUANYLATE KINASE-RELATED"/>
    <property type="match status" value="1"/>
</dbReference>
<dbReference type="PANTHER" id="PTHR23117:SF13">
    <property type="entry name" value="GUANYLATE KINASE"/>
    <property type="match status" value="1"/>
</dbReference>
<dbReference type="Pfam" id="PF00625">
    <property type="entry name" value="Guanylate_kin"/>
    <property type="match status" value="1"/>
</dbReference>
<dbReference type="STRING" id="1797263.A2397_00380"/>
<protein>
    <recommendedName>
        <fullName evidence="4">Guanylate kinase-like domain-containing protein</fullName>
    </recommendedName>
</protein>
<dbReference type="InterPro" id="IPR008145">
    <property type="entry name" value="GK/Ca_channel_bsu"/>
</dbReference>
<dbReference type="InterPro" id="IPR008144">
    <property type="entry name" value="Guanylate_kin-like_dom"/>
</dbReference>
<dbReference type="GO" id="GO:0004385">
    <property type="term" value="F:GMP kinase activity"/>
    <property type="evidence" value="ECO:0007669"/>
    <property type="project" value="TreeGrafter"/>
</dbReference>
<comment type="similarity">
    <text evidence="1">Belongs to the guanylate kinase family.</text>
</comment>
<dbReference type="Gene3D" id="3.40.50.300">
    <property type="entry name" value="P-loop containing nucleotide triphosphate hydrolases"/>
    <property type="match status" value="1"/>
</dbReference>
<keyword evidence="2" id="KW-0808">Transferase</keyword>
<feature type="domain" description="Guanylate kinase-like" evidence="4">
    <location>
        <begin position="5"/>
        <end position="206"/>
    </location>
</feature>
<gene>
    <name evidence="5" type="ORF">A2397_00380</name>
</gene>
<reference evidence="5 6" key="1">
    <citation type="journal article" date="2016" name="Nat. Commun.">
        <title>Thousands of microbial genomes shed light on interconnected biogeochemical processes in an aquifer system.</title>
        <authorList>
            <person name="Anantharaman K."/>
            <person name="Brown C.T."/>
            <person name="Hug L.A."/>
            <person name="Sharon I."/>
            <person name="Castelle C.J."/>
            <person name="Probst A.J."/>
            <person name="Thomas B.C."/>
            <person name="Singh A."/>
            <person name="Wilkins M.J."/>
            <person name="Karaoz U."/>
            <person name="Brodie E.L."/>
            <person name="Williams K.H."/>
            <person name="Hubbard S.S."/>
            <person name="Banfield J.F."/>
        </authorList>
    </citation>
    <scope>NUCLEOTIDE SEQUENCE [LARGE SCALE GENOMIC DNA]</scope>
</reference>
<dbReference type="PROSITE" id="PS50052">
    <property type="entry name" value="GUANYLATE_KINASE_2"/>
    <property type="match status" value="1"/>
</dbReference>
<organism evidence="5 6">
    <name type="scientific">Candidatus Amesbacteria bacterium RIFOXYB1_FULL_44_23</name>
    <dbReference type="NCBI Taxonomy" id="1797263"/>
    <lineage>
        <taxon>Bacteria</taxon>
        <taxon>Candidatus Amesiibacteriota</taxon>
    </lineage>
</organism>
<name>A0A1F4ZUC1_9BACT</name>
<accession>A0A1F4ZUC1</accession>
<evidence type="ECO:0000313" key="5">
    <source>
        <dbReference type="EMBL" id="OGD09982.1"/>
    </source>
</evidence>
<evidence type="ECO:0000259" key="4">
    <source>
        <dbReference type="PROSITE" id="PS50052"/>
    </source>
</evidence>
<dbReference type="SMART" id="SM00072">
    <property type="entry name" value="GuKc"/>
    <property type="match status" value="1"/>
</dbReference>
<evidence type="ECO:0000256" key="1">
    <source>
        <dbReference type="ARBA" id="ARBA00005790"/>
    </source>
</evidence>
<dbReference type="EMBL" id="MEXR01000017">
    <property type="protein sequence ID" value="OGD09982.1"/>
    <property type="molecule type" value="Genomic_DNA"/>
</dbReference>
<keyword evidence="3" id="KW-0418">Kinase</keyword>